<keyword evidence="3" id="KW-1185">Reference proteome</keyword>
<comment type="caution">
    <text evidence="2">The sequence shown here is derived from an EMBL/GenBank/DDBJ whole genome shotgun (WGS) entry which is preliminary data.</text>
</comment>
<feature type="transmembrane region" description="Helical" evidence="1">
    <location>
        <begin position="85"/>
        <end position="102"/>
    </location>
</feature>
<gene>
    <name evidence="2" type="ORF">BDN70DRAFT_932535</name>
</gene>
<keyword evidence="1" id="KW-0812">Transmembrane</keyword>
<dbReference type="Proteomes" id="UP000807469">
    <property type="component" value="Unassembled WGS sequence"/>
</dbReference>
<proteinExistence type="predicted"/>
<feature type="transmembrane region" description="Helical" evidence="1">
    <location>
        <begin position="45"/>
        <end position="65"/>
    </location>
</feature>
<reference evidence="2" key="1">
    <citation type="submission" date="2020-11" db="EMBL/GenBank/DDBJ databases">
        <authorList>
            <consortium name="DOE Joint Genome Institute"/>
            <person name="Ahrendt S."/>
            <person name="Riley R."/>
            <person name="Andreopoulos W."/>
            <person name="Labutti K."/>
            <person name="Pangilinan J."/>
            <person name="Ruiz-Duenas F.J."/>
            <person name="Barrasa J.M."/>
            <person name="Sanchez-Garcia M."/>
            <person name="Camarero S."/>
            <person name="Miyauchi S."/>
            <person name="Serrano A."/>
            <person name="Linde D."/>
            <person name="Babiker R."/>
            <person name="Drula E."/>
            <person name="Ayuso-Fernandez I."/>
            <person name="Pacheco R."/>
            <person name="Padilla G."/>
            <person name="Ferreira P."/>
            <person name="Barriuso J."/>
            <person name="Kellner H."/>
            <person name="Castanera R."/>
            <person name="Alfaro M."/>
            <person name="Ramirez L."/>
            <person name="Pisabarro A.G."/>
            <person name="Kuo A."/>
            <person name="Tritt A."/>
            <person name="Lipzen A."/>
            <person name="He G."/>
            <person name="Yan M."/>
            <person name="Ng V."/>
            <person name="Cullen D."/>
            <person name="Martin F."/>
            <person name="Rosso M.-N."/>
            <person name="Henrissat B."/>
            <person name="Hibbett D."/>
            <person name="Martinez A.T."/>
            <person name="Grigoriev I.V."/>
        </authorList>
    </citation>
    <scope>NUCLEOTIDE SEQUENCE</scope>
    <source>
        <strain evidence="2">CIRM-BRFM 674</strain>
    </source>
</reference>
<accession>A0A9P6D0K6</accession>
<keyword evidence="1" id="KW-1133">Transmembrane helix</keyword>
<organism evidence="2 3">
    <name type="scientific">Pholiota conissans</name>
    <dbReference type="NCBI Taxonomy" id="109636"/>
    <lineage>
        <taxon>Eukaryota</taxon>
        <taxon>Fungi</taxon>
        <taxon>Dikarya</taxon>
        <taxon>Basidiomycota</taxon>
        <taxon>Agaricomycotina</taxon>
        <taxon>Agaricomycetes</taxon>
        <taxon>Agaricomycetidae</taxon>
        <taxon>Agaricales</taxon>
        <taxon>Agaricineae</taxon>
        <taxon>Strophariaceae</taxon>
        <taxon>Pholiota</taxon>
    </lineage>
</organism>
<feature type="transmembrane region" description="Helical" evidence="1">
    <location>
        <begin position="6"/>
        <end position="25"/>
    </location>
</feature>
<keyword evidence="1" id="KW-0472">Membrane</keyword>
<dbReference type="AlphaFoldDB" id="A0A9P6D0K6"/>
<name>A0A9P6D0K6_9AGAR</name>
<protein>
    <submittedName>
        <fullName evidence="2">Uncharacterized protein</fullName>
    </submittedName>
</protein>
<sequence>MLAAAIFTTFSTTLSTTVLIAYRIYSISKHDGSFRGFKPIIDIMVQSGATNSLTLLAFALCAIPGTGNLLTNTRLFAAQNYIENLTSILVSLPFISLSEYWLKQQSSKGMSTTIMVARVALPADDTTFPSVTSTHLSGLQFQANSTAGTTTQMVEINQSTGSSVPSANEASNEIAVEEIKYKLVNIA</sequence>
<evidence type="ECO:0000313" key="3">
    <source>
        <dbReference type="Proteomes" id="UP000807469"/>
    </source>
</evidence>
<evidence type="ECO:0000256" key="1">
    <source>
        <dbReference type="SAM" id="Phobius"/>
    </source>
</evidence>
<dbReference type="EMBL" id="MU155212">
    <property type="protein sequence ID" value="KAF9479469.1"/>
    <property type="molecule type" value="Genomic_DNA"/>
</dbReference>
<evidence type="ECO:0000313" key="2">
    <source>
        <dbReference type="EMBL" id="KAF9479469.1"/>
    </source>
</evidence>